<evidence type="ECO:0000313" key="14">
    <source>
        <dbReference type="Proteomes" id="UP000451233"/>
    </source>
</evidence>
<dbReference type="PRINTS" id="PR00344">
    <property type="entry name" value="BCTRLSENSOR"/>
</dbReference>
<dbReference type="GO" id="GO:0016036">
    <property type="term" value="P:cellular response to phosphate starvation"/>
    <property type="evidence" value="ECO:0007669"/>
    <property type="project" value="TreeGrafter"/>
</dbReference>
<dbReference type="SMART" id="SM00388">
    <property type="entry name" value="HisKA"/>
    <property type="match status" value="1"/>
</dbReference>
<dbReference type="PROSITE" id="PS50109">
    <property type="entry name" value="HIS_KIN"/>
    <property type="match status" value="1"/>
</dbReference>
<keyword evidence="7 11" id="KW-0812">Transmembrane</keyword>
<keyword evidence="9 11" id="KW-1133">Transmembrane helix</keyword>
<dbReference type="CDD" id="cd00082">
    <property type="entry name" value="HisKA"/>
    <property type="match status" value="1"/>
</dbReference>
<dbReference type="Pfam" id="PF00512">
    <property type="entry name" value="HisKA"/>
    <property type="match status" value="1"/>
</dbReference>
<dbReference type="SUPFAM" id="SSF55874">
    <property type="entry name" value="ATPase domain of HSP90 chaperone/DNA topoisomerase II/histidine kinase"/>
    <property type="match status" value="1"/>
</dbReference>
<dbReference type="Gene3D" id="1.10.287.130">
    <property type="match status" value="1"/>
</dbReference>
<evidence type="ECO:0000256" key="10">
    <source>
        <dbReference type="ARBA" id="ARBA00023136"/>
    </source>
</evidence>
<evidence type="ECO:0000259" key="12">
    <source>
        <dbReference type="PROSITE" id="PS50109"/>
    </source>
</evidence>
<keyword evidence="5" id="KW-0597">Phosphoprotein</keyword>
<keyword evidence="8 13" id="KW-0418">Kinase</keyword>
<dbReference type="InterPro" id="IPR003594">
    <property type="entry name" value="HATPase_dom"/>
</dbReference>
<evidence type="ECO:0000256" key="5">
    <source>
        <dbReference type="ARBA" id="ARBA00022553"/>
    </source>
</evidence>
<name>A0A7K1Y3W4_9SPHI</name>
<keyword evidence="10 11" id="KW-0472">Membrane</keyword>
<accession>A0A7K1Y3W4</accession>
<dbReference type="EC" id="2.7.13.3" evidence="3"/>
<evidence type="ECO:0000256" key="11">
    <source>
        <dbReference type="SAM" id="Phobius"/>
    </source>
</evidence>
<evidence type="ECO:0000256" key="3">
    <source>
        <dbReference type="ARBA" id="ARBA00012438"/>
    </source>
</evidence>
<dbReference type="SMART" id="SM00387">
    <property type="entry name" value="HATPase_c"/>
    <property type="match status" value="1"/>
</dbReference>
<dbReference type="InterPro" id="IPR036890">
    <property type="entry name" value="HATPase_C_sf"/>
</dbReference>
<organism evidence="13 14">
    <name type="scientific">Hufsiella ginkgonis</name>
    <dbReference type="NCBI Taxonomy" id="2695274"/>
    <lineage>
        <taxon>Bacteria</taxon>
        <taxon>Pseudomonadati</taxon>
        <taxon>Bacteroidota</taxon>
        <taxon>Sphingobacteriia</taxon>
        <taxon>Sphingobacteriales</taxon>
        <taxon>Sphingobacteriaceae</taxon>
        <taxon>Hufsiella</taxon>
    </lineage>
</organism>
<gene>
    <name evidence="13" type="ORF">GS398_21940</name>
</gene>
<evidence type="ECO:0000256" key="8">
    <source>
        <dbReference type="ARBA" id="ARBA00022777"/>
    </source>
</evidence>
<sequence length="441" mass="49868">MKLQHKLTLYNTATKIAIITILGLLIIFFTNRVSLNHLQQRLIDKRDKLVANLSDEEIEDLLKKEASFTDYNILKEEYIILTLTVEHPRDVPVFTQELREIDQQQQEYLIISDVFVYQGRVFKLEIGETMEAVKQLESTILYFMLVVLIAATCISLFADLAFTRLLLAPFYYIIEQKLNRVDDPIHYNYTPTATSTDDFKLLDSSIGTLMKKLSNLFATQKHFISNISHEMLTPIAVLRTRMENLLNDPRVSEESQNKIAASLKTLDRMKSVVNSLLLISKVENNQFNRTDEVAIGATIREIFEELEDRMEVRAITPDVKLDHQFHFSGNHALMHTLCLNVISNAIKYNKTGGSIFVTDEMTDHEYRVTIADEGAGMAPEDIEKAFNRFEKLGTSGKDSHGLGLAIAKSIATFHQAGIAISSEKSIGTAVTLSFPVAVLTS</sequence>
<dbReference type="AlphaFoldDB" id="A0A7K1Y3W4"/>
<reference evidence="13 14" key="1">
    <citation type="submission" date="2019-11" db="EMBL/GenBank/DDBJ databases">
        <title>Pedobacter sp. HMF7056 Genome sequencing and assembly.</title>
        <authorList>
            <person name="Kang H."/>
            <person name="Kim H."/>
            <person name="Joh K."/>
        </authorList>
    </citation>
    <scope>NUCLEOTIDE SEQUENCE [LARGE SCALE GENOMIC DNA]</scope>
    <source>
        <strain evidence="13 14">HMF7056</strain>
    </source>
</reference>
<feature type="transmembrane region" description="Helical" evidence="11">
    <location>
        <begin position="12"/>
        <end position="30"/>
    </location>
</feature>
<proteinExistence type="predicted"/>
<dbReference type="InterPro" id="IPR050351">
    <property type="entry name" value="BphY/WalK/GraS-like"/>
</dbReference>
<evidence type="ECO:0000256" key="9">
    <source>
        <dbReference type="ARBA" id="ARBA00022989"/>
    </source>
</evidence>
<comment type="catalytic activity">
    <reaction evidence="1">
        <text>ATP + protein L-histidine = ADP + protein N-phospho-L-histidine.</text>
        <dbReference type="EC" id="2.7.13.3"/>
    </reaction>
</comment>
<evidence type="ECO:0000256" key="2">
    <source>
        <dbReference type="ARBA" id="ARBA00004651"/>
    </source>
</evidence>
<evidence type="ECO:0000256" key="4">
    <source>
        <dbReference type="ARBA" id="ARBA00022475"/>
    </source>
</evidence>
<feature type="domain" description="Histidine kinase" evidence="12">
    <location>
        <begin position="226"/>
        <end position="438"/>
    </location>
</feature>
<feature type="transmembrane region" description="Helical" evidence="11">
    <location>
        <begin position="140"/>
        <end position="162"/>
    </location>
</feature>
<dbReference type="InterPro" id="IPR005467">
    <property type="entry name" value="His_kinase_dom"/>
</dbReference>
<dbReference type="InterPro" id="IPR036097">
    <property type="entry name" value="HisK_dim/P_sf"/>
</dbReference>
<comment type="caution">
    <text evidence="13">The sequence shown here is derived from an EMBL/GenBank/DDBJ whole genome shotgun (WGS) entry which is preliminary data.</text>
</comment>
<protein>
    <recommendedName>
        <fullName evidence="3">histidine kinase</fullName>
        <ecNumber evidence="3">2.7.13.3</ecNumber>
    </recommendedName>
</protein>
<comment type="subcellular location">
    <subcellularLocation>
        <location evidence="2">Cell membrane</location>
        <topology evidence="2">Multi-pass membrane protein</topology>
    </subcellularLocation>
</comment>
<evidence type="ECO:0000256" key="1">
    <source>
        <dbReference type="ARBA" id="ARBA00000085"/>
    </source>
</evidence>
<keyword evidence="14" id="KW-1185">Reference proteome</keyword>
<evidence type="ECO:0000256" key="7">
    <source>
        <dbReference type="ARBA" id="ARBA00022692"/>
    </source>
</evidence>
<dbReference type="PANTHER" id="PTHR45453">
    <property type="entry name" value="PHOSPHATE REGULON SENSOR PROTEIN PHOR"/>
    <property type="match status" value="1"/>
</dbReference>
<dbReference type="Gene3D" id="3.30.565.10">
    <property type="entry name" value="Histidine kinase-like ATPase, C-terminal domain"/>
    <property type="match status" value="1"/>
</dbReference>
<dbReference type="Proteomes" id="UP000451233">
    <property type="component" value="Unassembled WGS sequence"/>
</dbReference>
<keyword evidence="6" id="KW-0808">Transferase</keyword>
<keyword evidence="4" id="KW-1003">Cell membrane</keyword>
<evidence type="ECO:0000313" key="13">
    <source>
        <dbReference type="EMBL" id="MXV17973.1"/>
    </source>
</evidence>
<dbReference type="RefSeq" id="WP_160908978.1">
    <property type="nucleotide sequence ID" value="NZ_WVHS01000007.1"/>
</dbReference>
<dbReference type="EMBL" id="WVHS01000007">
    <property type="protein sequence ID" value="MXV17973.1"/>
    <property type="molecule type" value="Genomic_DNA"/>
</dbReference>
<dbReference type="GO" id="GO:0000155">
    <property type="term" value="F:phosphorelay sensor kinase activity"/>
    <property type="evidence" value="ECO:0007669"/>
    <property type="project" value="InterPro"/>
</dbReference>
<evidence type="ECO:0000256" key="6">
    <source>
        <dbReference type="ARBA" id="ARBA00022679"/>
    </source>
</evidence>
<dbReference type="GO" id="GO:0005886">
    <property type="term" value="C:plasma membrane"/>
    <property type="evidence" value="ECO:0007669"/>
    <property type="project" value="UniProtKB-SubCell"/>
</dbReference>
<dbReference type="Pfam" id="PF02518">
    <property type="entry name" value="HATPase_c"/>
    <property type="match status" value="1"/>
</dbReference>
<dbReference type="InterPro" id="IPR004358">
    <property type="entry name" value="Sig_transdc_His_kin-like_C"/>
</dbReference>
<dbReference type="InterPro" id="IPR003661">
    <property type="entry name" value="HisK_dim/P_dom"/>
</dbReference>
<dbReference type="PANTHER" id="PTHR45453:SF2">
    <property type="entry name" value="HISTIDINE KINASE"/>
    <property type="match status" value="1"/>
</dbReference>
<dbReference type="SUPFAM" id="SSF47384">
    <property type="entry name" value="Homodimeric domain of signal transducing histidine kinase"/>
    <property type="match status" value="1"/>
</dbReference>
<dbReference type="GO" id="GO:0004721">
    <property type="term" value="F:phosphoprotein phosphatase activity"/>
    <property type="evidence" value="ECO:0007669"/>
    <property type="project" value="TreeGrafter"/>
</dbReference>